<reference evidence="1 2" key="1">
    <citation type="submission" date="2021-11" db="EMBL/GenBank/DDBJ databases">
        <authorList>
            <person name="Oh E.-T."/>
            <person name="Kim S.-B."/>
        </authorList>
    </citation>
    <scope>NUCLEOTIDE SEQUENCE [LARGE SCALE GENOMIC DNA]</scope>
    <source>
        <strain evidence="1 2">MMS20-SJTN17</strain>
    </source>
</reference>
<protein>
    <submittedName>
        <fullName evidence="1">Uncharacterized protein</fullName>
    </submittedName>
</protein>
<accession>A0ABS8KAV4</accession>
<keyword evidence="2" id="KW-1185">Reference proteome</keyword>
<gene>
    <name evidence="1" type="ORF">LJ655_08200</name>
</gene>
<evidence type="ECO:0000313" key="1">
    <source>
        <dbReference type="EMBL" id="MCC8401872.1"/>
    </source>
</evidence>
<name>A0ABS8KAV4_9BURK</name>
<dbReference type="EMBL" id="JAJITC010000004">
    <property type="protein sequence ID" value="MCC8401872.1"/>
    <property type="molecule type" value="Genomic_DNA"/>
</dbReference>
<sequence>MLHPDKIRFMQRLQQAAVHQHVFYTAGRTDLPGFDRLTKRFADAYGTELSRQTKHKRRLAGEASSCLHGVRLTTRSDNGQLSVDWVLLVSPGFGLVTHREQLQDLRDPRSRLMSPDERHELVHDGKTWSWRLTHRIYNQYLDRIHRIASSSTDRRRQIEINGVSRDADAEILLDRLYSEPGFRLVRRQVGKLVAELRRDWKRLRPASGPQLSERAFLAYVRFLPDQPVTNGLTRAERREAFLSVFPEQIASTTISDSY</sequence>
<comment type="caution">
    <text evidence="1">The sequence shown here is derived from an EMBL/GenBank/DDBJ whole genome shotgun (WGS) entry which is preliminary data.</text>
</comment>
<organism evidence="1 2">
    <name type="scientific">Paraburkholderia translucens</name>
    <dbReference type="NCBI Taxonomy" id="2886945"/>
    <lineage>
        <taxon>Bacteria</taxon>
        <taxon>Pseudomonadati</taxon>
        <taxon>Pseudomonadota</taxon>
        <taxon>Betaproteobacteria</taxon>
        <taxon>Burkholderiales</taxon>
        <taxon>Burkholderiaceae</taxon>
        <taxon>Paraburkholderia</taxon>
    </lineage>
</organism>
<dbReference type="Proteomes" id="UP001430614">
    <property type="component" value="Unassembled WGS sequence"/>
</dbReference>
<proteinExistence type="predicted"/>
<dbReference type="RefSeq" id="WP_230560759.1">
    <property type="nucleotide sequence ID" value="NZ_JAJITC010000004.1"/>
</dbReference>
<evidence type="ECO:0000313" key="2">
    <source>
        <dbReference type="Proteomes" id="UP001430614"/>
    </source>
</evidence>